<evidence type="ECO:0008006" key="4">
    <source>
        <dbReference type="Google" id="ProtNLM"/>
    </source>
</evidence>
<name>A0ABU2FZ52_9EURY</name>
<gene>
    <name evidence="2" type="ORF">NDI79_04125</name>
</gene>
<dbReference type="RefSeq" id="WP_310927176.1">
    <property type="nucleotide sequence ID" value="NZ_JAMQOQ010000001.1"/>
</dbReference>
<organism evidence="2 3">
    <name type="scientific">Halogeometricum luteum</name>
    <dbReference type="NCBI Taxonomy" id="2950537"/>
    <lineage>
        <taxon>Archaea</taxon>
        <taxon>Methanobacteriati</taxon>
        <taxon>Methanobacteriota</taxon>
        <taxon>Stenosarchaea group</taxon>
        <taxon>Halobacteria</taxon>
        <taxon>Halobacteriales</taxon>
        <taxon>Haloferacaceae</taxon>
        <taxon>Halogeometricum</taxon>
    </lineage>
</organism>
<evidence type="ECO:0000313" key="2">
    <source>
        <dbReference type="EMBL" id="MDS0293359.1"/>
    </source>
</evidence>
<proteinExistence type="predicted"/>
<evidence type="ECO:0000313" key="3">
    <source>
        <dbReference type="Proteomes" id="UP001254813"/>
    </source>
</evidence>
<accession>A0ABU2FZ52</accession>
<protein>
    <recommendedName>
        <fullName evidence="4">Abortive infection C-terminus</fullName>
    </recommendedName>
</protein>
<reference evidence="2 3" key="1">
    <citation type="submission" date="2022-06" db="EMBL/GenBank/DDBJ databases">
        <title>Halogeometricum sp. a new haloarchaeum isolate from saline soil.</title>
        <authorList>
            <person name="Strakova D."/>
            <person name="Galisteo C."/>
            <person name="Sanchez-Porro C."/>
            <person name="Ventosa A."/>
        </authorList>
    </citation>
    <scope>NUCLEOTIDE SEQUENCE [LARGE SCALE GENOMIC DNA]</scope>
    <source>
        <strain evidence="3">S3BR25-2</strain>
    </source>
</reference>
<sequence>MGKVPNIPYIDDLERAKNHPQNNASDEDIDSLIEQISELKDTDGWEVDRIIGDLDKLRYMVTANYEDLEEALSDFKNSNESITSDQSKRLAWDVVRYLINFVAVTKALSEHLVGGNMNMRNQEPLLCQLEKLESGSGIISDFEAKEENLELHYYRSFFNNLRDIYLHEAYLPPRSKHTFQLHPEDTPEKDVIIKRDRLQPENQNWWDSPSQYYLYNIQRSDMSISDSCANYHELLVELLDWLSTEIRNRFQTELNELTNQGESIEQRHKHLDLP</sequence>
<feature type="coiled-coil region" evidence="1">
    <location>
        <begin position="22"/>
        <end position="85"/>
    </location>
</feature>
<keyword evidence="3" id="KW-1185">Reference proteome</keyword>
<evidence type="ECO:0000256" key="1">
    <source>
        <dbReference type="SAM" id="Coils"/>
    </source>
</evidence>
<dbReference type="EMBL" id="JAMQOQ010000001">
    <property type="protein sequence ID" value="MDS0293359.1"/>
    <property type="molecule type" value="Genomic_DNA"/>
</dbReference>
<comment type="caution">
    <text evidence="2">The sequence shown here is derived from an EMBL/GenBank/DDBJ whole genome shotgun (WGS) entry which is preliminary data.</text>
</comment>
<keyword evidence="1" id="KW-0175">Coiled coil</keyword>
<dbReference type="Proteomes" id="UP001254813">
    <property type="component" value="Unassembled WGS sequence"/>
</dbReference>